<accession>A0AAQ4DN19</accession>
<evidence type="ECO:0008006" key="4">
    <source>
        <dbReference type="Google" id="ProtNLM"/>
    </source>
</evidence>
<dbReference type="Proteomes" id="UP001321473">
    <property type="component" value="Unassembled WGS sequence"/>
</dbReference>
<dbReference type="AlphaFoldDB" id="A0AAQ4DN19"/>
<proteinExistence type="predicted"/>
<sequence length="199" mass="21765">MKFLFACVLFACSAVFASARQAAVCFASEDQIKEQAACVREQAGEFNARLDDAVTNLGCTDDLCAVQKLCSFLSTDQALRALFTRPEATLLRNLSLRCTAAAALVGTPDTTSTTAAAEQLHLDNKKSNRRIYHGTADYAFKNDMIQKLVPGEMPRFRLIKASFDQWALNLPLLKLIVVTQVPQAFTLTSEQRPLLAASA</sequence>
<evidence type="ECO:0000313" key="2">
    <source>
        <dbReference type="EMBL" id="KAK8763859.1"/>
    </source>
</evidence>
<keyword evidence="1" id="KW-0732">Signal</keyword>
<dbReference type="EMBL" id="JARKHS020028908">
    <property type="protein sequence ID" value="KAK8763859.1"/>
    <property type="molecule type" value="Genomic_DNA"/>
</dbReference>
<reference evidence="2 3" key="1">
    <citation type="journal article" date="2023" name="Arcadia Sci">
        <title>De novo assembly of a long-read Amblyomma americanum tick genome.</title>
        <authorList>
            <person name="Chou S."/>
            <person name="Poskanzer K.E."/>
            <person name="Rollins M."/>
            <person name="Thuy-Boun P.S."/>
        </authorList>
    </citation>
    <scope>NUCLEOTIDE SEQUENCE [LARGE SCALE GENOMIC DNA]</scope>
    <source>
        <strain evidence="2">F_SG_1</strain>
        <tissue evidence="2">Salivary glands</tissue>
    </source>
</reference>
<protein>
    <recommendedName>
        <fullName evidence="4">Microplusin</fullName>
    </recommendedName>
</protein>
<evidence type="ECO:0000256" key="1">
    <source>
        <dbReference type="SAM" id="SignalP"/>
    </source>
</evidence>
<evidence type="ECO:0000313" key="3">
    <source>
        <dbReference type="Proteomes" id="UP001321473"/>
    </source>
</evidence>
<comment type="caution">
    <text evidence="2">The sequence shown here is derived from an EMBL/GenBank/DDBJ whole genome shotgun (WGS) entry which is preliminary data.</text>
</comment>
<keyword evidence="3" id="KW-1185">Reference proteome</keyword>
<dbReference type="Gene3D" id="1.10.150.440">
    <property type="match status" value="1"/>
</dbReference>
<gene>
    <name evidence="2" type="ORF">V5799_033536</name>
</gene>
<organism evidence="2 3">
    <name type="scientific">Amblyomma americanum</name>
    <name type="common">Lone star tick</name>
    <dbReference type="NCBI Taxonomy" id="6943"/>
    <lineage>
        <taxon>Eukaryota</taxon>
        <taxon>Metazoa</taxon>
        <taxon>Ecdysozoa</taxon>
        <taxon>Arthropoda</taxon>
        <taxon>Chelicerata</taxon>
        <taxon>Arachnida</taxon>
        <taxon>Acari</taxon>
        <taxon>Parasitiformes</taxon>
        <taxon>Ixodida</taxon>
        <taxon>Ixodoidea</taxon>
        <taxon>Ixodidae</taxon>
        <taxon>Amblyomminae</taxon>
        <taxon>Amblyomma</taxon>
    </lineage>
</organism>
<feature type="signal peptide" evidence="1">
    <location>
        <begin position="1"/>
        <end position="19"/>
    </location>
</feature>
<name>A0AAQ4DN19_AMBAM</name>
<feature type="chain" id="PRO_5043048689" description="Microplusin" evidence="1">
    <location>
        <begin position="20"/>
        <end position="199"/>
    </location>
</feature>